<keyword evidence="5" id="KW-1185">Reference proteome</keyword>
<dbReference type="RefSeq" id="WP_330931367.1">
    <property type="nucleotide sequence ID" value="NZ_CP119075.1"/>
</dbReference>
<dbReference type="PANTHER" id="PTHR44591:SF3">
    <property type="entry name" value="RESPONSE REGULATORY DOMAIN-CONTAINING PROTEIN"/>
    <property type="match status" value="1"/>
</dbReference>
<dbReference type="InterPro" id="IPR001789">
    <property type="entry name" value="Sig_transdc_resp-reg_receiver"/>
</dbReference>
<protein>
    <submittedName>
        <fullName evidence="4">Response regulator</fullName>
    </submittedName>
</protein>
<sequence>MARILIADDNPDLLEITTATLEDRGHEVISVVNGAEVIEQLELQPIDLLVTDVLMPDKEGIETILEIRRTNPILPIIAISGGGHVGPVDYLTMARAAGANAALTKPVAPSKLASAIEELLGNPPAPA</sequence>
<dbReference type="AlphaFoldDB" id="A0AAF0CS59"/>
<name>A0AAF0CS59_9BACT</name>
<dbReference type="SUPFAM" id="SSF52172">
    <property type="entry name" value="CheY-like"/>
    <property type="match status" value="1"/>
</dbReference>
<dbReference type="GO" id="GO:0000160">
    <property type="term" value="P:phosphorelay signal transduction system"/>
    <property type="evidence" value="ECO:0007669"/>
    <property type="project" value="InterPro"/>
</dbReference>
<evidence type="ECO:0000256" key="2">
    <source>
        <dbReference type="PROSITE-ProRule" id="PRU00169"/>
    </source>
</evidence>
<evidence type="ECO:0000313" key="5">
    <source>
        <dbReference type="Proteomes" id="UP001218638"/>
    </source>
</evidence>
<dbReference type="Proteomes" id="UP001218638">
    <property type="component" value="Chromosome"/>
</dbReference>
<evidence type="ECO:0000259" key="3">
    <source>
        <dbReference type="PROSITE" id="PS50110"/>
    </source>
</evidence>
<dbReference type="EMBL" id="CP119075">
    <property type="protein sequence ID" value="WED67104.1"/>
    <property type="molecule type" value="Genomic_DNA"/>
</dbReference>
<proteinExistence type="predicted"/>
<dbReference type="InterPro" id="IPR050595">
    <property type="entry name" value="Bact_response_regulator"/>
</dbReference>
<dbReference type="PROSITE" id="PS50110">
    <property type="entry name" value="RESPONSE_REGULATORY"/>
    <property type="match status" value="1"/>
</dbReference>
<feature type="modified residue" description="4-aspartylphosphate" evidence="2">
    <location>
        <position position="52"/>
    </location>
</feature>
<dbReference type="PANTHER" id="PTHR44591">
    <property type="entry name" value="STRESS RESPONSE REGULATOR PROTEIN 1"/>
    <property type="match status" value="1"/>
</dbReference>
<dbReference type="Gene3D" id="3.40.50.2300">
    <property type="match status" value="1"/>
</dbReference>
<feature type="domain" description="Response regulatory" evidence="3">
    <location>
        <begin position="3"/>
        <end position="120"/>
    </location>
</feature>
<dbReference type="InterPro" id="IPR011006">
    <property type="entry name" value="CheY-like_superfamily"/>
</dbReference>
<gene>
    <name evidence="4" type="ORF">PXH66_09595</name>
</gene>
<dbReference type="SMART" id="SM00448">
    <property type="entry name" value="REC"/>
    <property type="match status" value="1"/>
</dbReference>
<reference evidence="4" key="1">
    <citation type="submission" date="2023-03" db="EMBL/GenBank/DDBJ databases">
        <title>Lomoglobus Profundus gen. nov., sp. nov., a novel member of the phylum Verrucomicrobia, isolated from deep-marine sediment of South China Sea.</title>
        <authorList>
            <person name="Ahmad T."/>
            <person name="Ishaq S.E."/>
            <person name="Wang F."/>
        </authorList>
    </citation>
    <scope>NUCLEOTIDE SEQUENCE</scope>
    <source>
        <strain evidence="4">LMO-M01</strain>
    </source>
</reference>
<dbReference type="Pfam" id="PF00072">
    <property type="entry name" value="Response_reg"/>
    <property type="match status" value="1"/>
</dbReference>
<evidence type="ECO:0000313" key="4">
    <source>
        <dbReference type="EMBL" id="WED67104.1"/>
    </source>
</evidence>
<accession>A0AAF0CS59</accession>
<organism evidence="4 5">
    <name type="scientific">Synoicihabitans lomoniglobus</name>
    <dbReference type="NCBI Taxonomy" id="2909285"/>
    <lineage>
        <taxon>Bacteria</taxon>
        <taxon>Pseudomonadati</taxon>
        <taxon>Verrucomicrobiota</taxon>
        <taxon>Opitutia</taxon>
        <taxon>Opitutales</taxon>
        <taxon>Opitutaceae</taxon>
        <taxon>Synoicihabitans</taxon>
    </lineage>
</organism>
<dbReference type="KEGG" id="slom:PXH66_09595"/>
<keyword evidence="1 2" id="KW-0597">Phosphoprotein</keyword>
<evidence type="ECO:0000256" key="1">
    <source>
        <dbReference type="ARBA" id="ARBA00022553"/>
    </source>
</evidence>